<keyword evidence="2" id="KW-1185">Reference proteome</keyword>
<dbReference type="EMBL" id="JACJSG010000013">
    <property type="protein sequence ID" value="MBD2501277.1"/>
    <property type="molecule type" value="Genomic_DNA"/>
</dbReference>
<evidence type="ECO:0000313" key="1">
    <source>
        <dbReference type="EMBL" id="MBD2501277.1"/>
    </source>
</evidence>
<dbReference type="Proteomes" id="UP000661112">
    <property type="component" value="Unassembled WGS sequence"/>
</dbReference>
<accession>A0ABR8D4W7</accession>
<name>A0ABR8D4W7_9NOST</name>
<evidence type="ECO:0000313" key="2">
    <source>
        <dbReference type="Proteomes" id="UP000661112"/>
    </source>
</evidence>
<proteinExistence type="predicted"/>
<dbReference type="RefSeq" id="WP_190471740.1">
    <property type="nucleotide sequence ID" value="NZ_JACJSG010000013.1"/>
</dbReference>
<sequence>MATWMLAPTYMFYPPNTAANRPATGWFLFPFDILTALKVRRFLNLTI</sequence>
<comment type="caution">
    <text evidence="1">The sequence shown here is derived from an EMBL/GenBank/DDBJ whole genome shotgun (WGS) entry which is preliminary data.</text>
</comment>
<organism evidence="1 2">
    <name type="scientific">Anabaena azotica FACHB-119</name>
    <dbReference type="NCBI Taxonomy" id="947527"/>
    <lineage>
        <taxon>Bacteria</taxon>
        <taxon>Bacillati</taxon>
        <taxon>Cyanobacteriota</taxon>
        <taxon>Cyanophyceae</taxon>
        <taxon>Nostocales</taxon>
        <taxon>Nostocaceae</taxon>
        <taxon>Anabaena</taxon>
        <taxon>Anabaena azotica</taxon>
    </lineage>
</organism>
<gene>
    <name evidence="1" type="ORF">H6G83_11815</name>
</gene>
<reference evidence="1 2" key="1">
    <citation type="journal article" date="2020" name="ISME J.">
        <title>Comparative genomics reveals insights into cyanobacterial evolution and habitat adaptation.</title>
        <authorList>
            <person name="Chen M.Y."/>
            <person name="Teng W.K."/>
            <person name="Zhao L."/>
            <person name="Hu C.X."/>
            <person name="Zhou Y.K."/>
            <person name="Han B.P."/>
            <person name="Song L.R."/>
            <person name="Shu W.S."/>
        </authorList>
    </citation>
    <scope>NUCLEOTIDE SEQUENCE [LARGE SCALE GENOMIC DNA]</scope>
    <source>
        <strain evidence="1 2">FACHB-119</strain>
    </source>
</reference>
<protein>
    <submittedName>
        <fullName evidence="1">Uncharacterized protein</fullName>
    </submittedName>
</protein>